<dbReference type="InterPro" id="IPR055766">
    <property type="entry name" value="DUF7342"/>
</dbReference>
<feature type="region of interest" description="Disordered" evidence="1">
    <location>
        <begin position="105"/>
        <end position="131"/>
    </location>
</feature>
<proteinExistence type="predicted"/>
<organism evidence="2 3">
    <name type="scientific">Halococcoides cellulosivorans</name>
    <dbReference type="NCBI Taxonomy" id="1679096"/>
    <lineage>
        <taxon>Archaea</taxon>
        <taxon>Methanobacteriati</taxon>
        <taxon>Methanobacteriota</taxon>
        <taxon>Stenosarchaea group</taxon>
        <taxon>Halobacteria</taxon>
        <taxon>Halobacteriales</taxon>
        <taxon>Haloarculaceae</taxon>
        <taxon>Halococcoides</taxon>
    </lineage>
</organism>
<dbReference type="AlphaFoldDB" id="A0A2R4X3X6"/>
<accession>A0A2R4X3X6</accession>
<gene>
    <name evidence="2" type="ORF">HARCEL1_12720</name>
</gene>
<dbReference type="KEGG" id="harc:HARCEL1_12720"/>
<sequence length="178" mass="20694">MTDWKDDLSPRERVRQIAETVTDPVSPNWVAEQAEVGWQTAKDELEQLADRGDLREVDQDGDVRYVPDFTRLYTERIRELVLSFSREELREELVQAKEDIQDIQSEYDVESRSELEASLSDEDVSAAEARERQQSLRELEEIVDELQLLEHALSLYEDLHEIDPYVEEGAETPETRAA</sequence>
<dbReference type="EMBL" id="CP028858">
    <property type="protein sequence ID" value="AWB28501.1"/>
    <property type="molecule type" value="Genomic_DNA"/>
</dbReference>
<evidence type="ECO:0000313" key="3">
    <source>
        <dbReference type="Proteomes" id="UP000244727"/>
    </source>
</evidence>
<protein>
    <submittedName>
        <fullName evidence="2">Uncharacterized protein</fullName>
    </submittedName>
</protein>
<dbReference type="Proteomes" id="UP000244727">
    <property type="component" value="Chromosome"/>
</dbReference>
<keyword evidence="3" id="KW-1185">Reference proteome</keyword>
<dbReference type="GeneID" id="36513385"/>
<dbReference type="Pfam" id="PF24033">
    <property type="entry name" value="DUF7342"/>
    <property type="match status" value="1"/>
</dbReference>
<evidence type="ECO:0000256" key="1">
    <source>
        <dbReference type="SAM" id="MobiDB-lite"/>
    </source>
</evidence>
<name>A0A2R4X3X6_9EURY</name>
<evidence type="ECO:0000313" key="2">
    <source>
        <dbReference type="EMBL" id="AWB28501.1"/>
    </source>
</evidence>
<dbReference type="RefSeq" id="WP_108383949.1">
    <property type="nucleotide sequence ID" value="NZ_CP028858.1"/>
</dbReference>
<reference evidence="2 3" key="1">
    <citation type="submission" date="2018-04" db="EMBL/GenBank/DDBJ databases">
        <title>Halococcoides cellulosivorans gen. nov., sp. nov., an extremely halophilic cellulose-utilizing haloarchaeon from hypersaline lakes.</title>
        <authorList>
            <person name="Sorokin D.Y."/>
            <person name="Toshchakov S.V."/>
            <person name="Samarov N.I."/>
            <person name="Korzhenkov A."/>
            <person name="Kublanov I.V."/>
        </authorList>
    </citation>
    <scope>NUCLEOTIDE SEQUENCE [LARGE SCALE GENOMIC DNA]</scope>
    <source>
        <strain evidence="2 3">HArcel1</strain>
    </source>
</reference>